<keyword evidence="3" id="KW-1185">Reference proteome</keyword>
<evidence type="ECO:0000259" key="1">
    <source>
        <dbReference type="Pfam" id="PF04965"/>
    </source>
</evidence>
<dbReference type="SUPFAM" id="SSF160719">
    <property type="entry name" value="gpW/gp25-like"/>
    <property type="match status" value="1"/>
</dbReference>
<dbReference type="EMBL" id="FZOC01000003">
    <property type="protein sequence ID" value="SNR89753.1"/>
    <property type="molecule type" value="Genomic_DNA"/>
</dbReference>
<name>A0A239A4B9_9BACT</name>
<dbReference type="Proteomes" id="UP000198324">
    <property type="component" value="Unassembled WGS sequence"/>
</dbReference>
<accession>A0A239A4B9</accession>
<gene>
    <name evidence="2" type="ORF">SAMN04488503_1781</name>
</gene>
<dbReference type="AlphaFoldDB" id="A0A239A4B9"/>
<dbReference type="PANTHER" id="PTHR38595:SF2">
    <property type="entry name" value="TYPE VI SECRETION SYSTEM BASEPLATE SUBUNIT TSSE"/>
    <property type="match status" value="1"/>
</dbReference>
<dbReference type="Pfam" id="PF04965">
    <property type="entry name" value="GPW_gp25"/>
    <property type="match status" value="1"/>
</dbReference>
<dbReference type="RefSeq" id="WP_089273854.1">
    <property type="nucleotide sequence ID" value="NZ_FZOC01000003.1"/>
</dbReference>
<dbReference type="OrthoDB" id="1524306at2"/>
<evidence type="ECO:0000313" key="3">
    <source>
        <dbReference type="Proteomes" id="UP000198324"/>
    </source>
</evidence>
<dbReference type="NCBIfam" id="TIGR03357">
    <property type="entry name" value="VI_zyme"/>
    <property type="match status" value="1"/>
</dbReference>
<reference evidence="2 3" key="1">
    <citation type="submission" date="2017-06" db="EMBL/GenBank/DDBJ databases">
        <authorList>
            <person name="Kim H.J."/>
            <person name="Triplett B.A."/>
        </authorList>
    </citation>
    <scope>NUCLEOTIDE SEQUENCE [LARGE SCALE GENOMIC DNA]</scope>
    <source>
        <strain evidence="2 3">DSM 13116</strain>
    </source>
</reference>
<dbReference type="PANTHER" id="PTHR38595">
    <property type="entry name" value="CYTOPLASMIC PROTEIN-RELATED"/>
    <property type="match status" value="1"/>
</dbReference>
<evidence type="ECO:0000313" key="2">
    <source>
        <dbReference type="EMBL" id="SNR89753.1"/>
    </source>
</evidence>
<sequence>MREKRLLERLRAVELNPDWRGGADPAAGVRSVLEHIAKMLNTRQGSAPIAQDYGVPDFTSIASTFGAESVGQVEEAITAVILRYEPRLSGVKVSFEPQADRPFSLAFRLSARLTGEGRQTPVVFETILNPDGRITVME</sequence>
<feature type="domain" description="IraD/Gp25-like" evidence="1">
    <location>
        <begin position="28"/>
        <end position="115"/>
    </location>
</feature>
<dbReference type="Gene3D" id="3.10.450.40">
    <property type="match status" value="1"/>
</dbReference>
<dbReference type="InterPro" id="IPR007048">
    <property type="entry name" value="IraD/Gp25-like"/>
</dbReference>
<proteinExistence type="predicted"/>
<organism evidence="2 3">
    <name type="scientific">Humidesulfovibrio mexicanus</name>
    <dbReference type="NCBI Taxonomy" id="147047"/>
    <lineage>
        <taxon>Bacteria</taxon>
        <taxon>Pseudomonadati</taxon>
        <taxon>Thermodesulfobacteriota</taxon>
        <taxon>Desulfovibrionia</taxon>
        <taxon>Desulfovibrionales</taxon>
        <taxon>Desulfovibrionaceae</taxon>
        <taxon>Humidesulfovibrio</taxon>
    </lineage>
</organism>
<dbReference type="InterPro" id="IPR017737">
    <property type="entry name" value="TssE1-like"/>
</dbReference>
<dbReference type="InterPro" id="IPR053176">
    <property type="entry name" value="T6SS_TssE1-like"/>
</dbReference>
<protein>
    <submittedName>
        <fullName evidence="2">Type VI secretion system protein</fullName>
    </submittedName>
</protein>